<comment type="caution">
    <text evidence="3">The sequence shown here is derived from an EMBL/GenBank/DDBJ whole genome shotgun (WGS) entry which is preliminary data.</text>
</comment>
<evidence type="ECO:0008006" key="5">
    <source>
        <dbReference type="Google" id="ProtNLM"/>
    </source>
</evidence>
<protein>
    <recommendedName>
        <fullName evidence="5">Glycosyl transferase family 1 domain-containing protein</fullName>
    </recommendedName>
</protein>
<evidence type="ECO:0000259" key="1">
    <source>
        <dbReference type="Pfam" id="PF00534"/>
    </source>
</evidence>
<feature type="non-terminal residue" evidence="3">
    <location>
        <position position="1"/>
    </location>
</feature>
<dbReference type="EMBL" id="MNUO01000030">
    <property type="protein sequence ID" value="OIN97941.1"/>
    <property type="molecule type" value="Genomic_DNA"/>
</dbReference>
<gene>
    <name evidence="3" type="ORF">AUJ66_01865</name>
</gene>
<sequence>LGRIAAKWASREGYRPAIVHTPHGHVFYGYYGTVLSKLFLALERWAANFTDRIITLTQKGIDEHLQFGVGKDRSKFTAIPDGVDLNRFTNLKIDPTRKKKELGLPPEGVKLIGSAGRLEPVKGYKYFVEASFRVKKSIPDCLFLLIGDGSLYNKLQHQIESSGLQQNFRILGWRNDINEIISILDIFVLSSLNEGMGRVLVEAMVMGKPVVATKVGGIPSVVIDGETGMLVPSKNPQALAEAIISLLKNPEKMKKMGEAGKERARLFSIEVMVEKTQKLYEELLRERR</sequence>
<feature type="domain" description="Glycosyltransferase subfamily 4-like N-terminal" evidence="2">
    <location>
        <begin position="6"/>
        <end position="87"/>
    </location>
</feature>
<dbReference type="Gene3D" id="3.40.50.2000">
    <property type="entry name" value="Glycogen Phosphorylase B"/>
    <property type="match status" value="2"/>
</dbReference>
<reference evidence="3 4" key="1">
    <citation type="journal article" date="2016" name="Environ. Microbiol.">
        <title>Genomic resolution of a cold subsurface aquifer community provides metabolic insights for novel microbes adapted to high CO concentrations.</title>
        <authorList>
            <person name="Probst A.J."/>
            <person name="Castelle C.J."/>
            <person name="Singh A."/>
            <person name="Brown C.T."/>
            <person name="Anantharaman K."/>
            <person name="Sharon I."/>
            <person name="Hug L.A."/>
            <person name="Burstein D."/>
            <person name="Emerson J.B."/>
            <person name="Thomas B.C."/>
            <person name="Banfield J.F."/>
        </authorList>
    </citation>
    <scope>NUCLEOTIDE SEQUENCE [LARGE SCALE GENOMIC DNA]</scope>
    <source>
        <strain evidence="3">CG1_02_38_46</strain>
    </source>
</reference>
<accession>A0A1J4SI52</accession>
<dbReference type="InterPro" id="IPR001296">
    <property type="entry name" value="Glyco_trans_1"/>
</dbReference>
<feature type="domain" description="Glycosyl transferase family 1" evidence="1">
    <location>
        <begin position="103"/>
        <end position="263"/>
    </location>
</feature>
<organism evidence="3 4">
    <name type="scientific">Candidatus Desantisbacteria bacterium CG1_02_38_46</name>
    <dbReference type="NCBI Taxonomy" id="1817893"/>
    <lineage>
        <taxon>Bacteria</taxon>
        <taxon>Candidatus Desantisiibacteriota</taxon>
    </lineage>
</organism>
<evidence type="ECO:0000313" key="3">
    <source>
        <dbReference type="EMBL" id="OIN97941.1"/>
    </source>
</evidence>
<dbReference type="InterPro" id="IPR028098">
    <property type="entry name" value="Glyco_trans_4-like_N"/>
</dbReference>
<dbReference type="GO" id="GO:0016757">
    <property type="term" value="F:glycosyltransferase activity"/>
    <property type="evidence" value="ECO:0007669"/>
    <property type="project" value="InterPro"/>
</dbReference>
<dbReference type="Pfam" id="PF00534">
    <property type="entry name" value="Glycos_transf_1"/>
    <property type="match status" value="1"/>
</dbReference>
<dbReference type="Proteomes" id="UP000182278">
    <property type="component" value="Unassembled WGS sequence"/>
</dbReference>
<dbReference type="Pfam" id="PF13439">
    <property type="entry name" value="Glyco_transf_4"/>
    <property type="match status" value="1"/>
</dbReference>
<name>A0A1J4SI52_9BACT</name>
<dbReference type="STRING" id="1817893.AUJ66_01865"/>
<dbReference type="AlphaFoldDB" id="A0A1J4SI52"/>
<evidence type="ECO:0000259" key="2">
    <source>
        <dbReference type="Pfam" id="PF13439"/>
    </source>
</evidence>
<dbReference type="PANTHER" id="PTHR12526">
    <property type="entry name" value="GLYCOSYLTRANSFERASE"/>
    <property type="match status" value="1"/>
</dbReference>
<dbReference type="SUPFAM" id="SSF53756">
    <property type="entry name" value="UDP-Glycosyltransferase/glycogen phosphorylase"/>
    <property type="match status" value="1"/>
</dbReference>
<proteinExistence type="predicted"/>
<evidence type="ECO:0000313" key="4">
    <source>
        <dbReference type="Proteomes" id="UP000182278"/>
    </source>
</evidence>